<protein>
    <recommendedName>
        <fullName evidence="3">G-patch domain-containing protein</fullName>
    </recommendedName>
</protein>
<dbReference type="GO" id="GO:0003676">
    <property type="term" value="F:nucleic acid binding"/>
    <property type="evidence" value="ECO:0007669"/>
    <property type="project" value="InterPro"/>
</dbReference>
<accession>A0A8T0RXI6</accession>
<evidence type="ECO:0000313" key="5">
    <source>
        <dbReference type="Proteomes" id="UP000823388"/>
    </source>
</evidence>
<dbReference type="Pfam" id="PF01585">
    <property type="entry name" value="G-patch"/>
    <property type="match status" value="1"/>
</dbReference>
<keyword evidence="1" id="KW-0175">Coiled coil</keyword>
<feature type="region of interest" description="Disordered" evidence="2">
    <location>
        <begin position="238"/>
        <end position="257"/>
    </location>
</feature>
<sequence length="426" mass="48035">MAFKASSHHSTKLFEDLTDDEDQDPIICLMAKNVKVNSPNSSDDELDEKDKVASLISQYGKKSATKIMKLMIKVDELEETLESQEELLRLERETTKTLDKDLAYERKENKRIKDSLKTNDNILLEVRELLTSEKEKVNDLTKKYSLVEDTNANLRSENVKLQERFTSLQAIHKALEVEHNTTLESNSKASEKSSSSIPSTSNGCARCYNIDIQTCATNHVEMNAMKKKISRLTQLLQEEISPNEQSSKTNPDSRVGEFEKHTKGIGSRYMRKFGFEKDKGLGKNEQGIPQSIPYVKNNKTAALGANRGIVNMTTPISKGENKNQASSHVKFIKRGTTCDEGAKIVASSSKQDKFKTSSKSQTQEPSSHISFYADFVLTRNHRGKVVAKFVGPRTFNTKVKSCVWVPKVLVTNIQGPKYCWVPKREE</sequence>
<evidence type="ECO:0000313" key="4">
    <source>
        <dbReference type="EMBL" id="KAG2589336.1"/>
    </source>
</evidence>
<dbReference type="InterPro" id="IPR045211">
    <property type="entry name" value="TFP11/STIP/Ntr1"/>
</dbReference>
<gene>
    <name evidence="4" type="ORF">PVAP13_5NG392605</name>
</gene>
<dbReference type="PANTHER" id="PTHR23329">
    <property type="entry name" value="TUFTELIN-INTERACTING PROTEIN 11-RELATED"/>
    <property type="match status" value="1"/>
</dbReference>
<evidence type="ECO:0000256" key="2">
    <source>
        <dbReference type="SAM" id="MobiDB-lite"/>
    </source>
</evidence>
<evidence type="ECO:0000256" key="1">
    <source>
        <dbReference type="SAM" id="Coils"/>
    </source>
</evidence>
<feature type="coiled-coil region" evidence="1">
    <location>
        <begin position="67"/>
        <end position="94"/>
    </location>
</feature>
<dbReference type="InterPro" id="IPR000467">
    <property type="entry name" value="G_patch_dom"/>
</dbReference>
<dbReference type="GO" id="GO:0000390">
    <property type="term" value="P:spliceosomal complex disassembly"/>
    <property type="evidence" value="ECO:0007669"/>
    <property type="project" value="InterPro"/>
</dbReference>
<feature type="compositionally biased region" description="Polar residues" evidence="2">
    <location>
        <begin position="238"/>
        <end position="252"/>
    </location>
</feature>
<feature type="coiled-coil region" evidence="1">
    <location>
        <begin position="123"/>
        <end position="171"/>
    </location>
</feature>
<dbReference type="Proteomes" id="UP000823388">
    <property type="component" value="Chromosome 5N"/>
</dbReference>
<dbReference type="GO" id="GO:0071008">
    <property type="term" value="C:U2-type post-mRNA release spliceosomal complex"/>
    <property type="evidence" value="ECO:0007669"/>
    <property type="project" value="TreeGrafter"/>
</dbReference>
<dbReference type="PROSITE" id="PS50174">
    <property type="entry name" value="G_PATCH"/>
    <property type="match status" value="1"/>
</dbReference>
<feature type="domain" description="G-patch" evidence="3">
    <location>
        <begin position="262"/>
        <end position="308"/>
    </location>
</feature>
<comment type="caution">
    <text evidence="4">The sequence shown here is derived from an EMBL/GenBank/DDBJ whole genome shotgun (WGS) entry which is preliminary data.</text>
</comment>
<dbReference type="PANTHER" id="PTHR23329:SF16">
    <property type="entry name" value="G-PATCH DOMAIN-CONTAINING PROTEIN"/>
    <property type="match status" value="1"/>
</dbReference>
<evidence type="ECO:0000259" key="3">
    <source>
        <dbReference type="PROSITE" id="PS50174"/>
    </source>
</evidence>
<dbReference type="EMBL" id="CM029046">
    <property type="protein sequence ID" value="KAG2589336.1"/>
    <property type="molecule type" value="Genomic_DNA"/>
</dbReference>
<name>A0A8T0RXI6_PANVG</name>
<reference evidence="4" key="1">
    <citation type="submission" date="2020-05" db="EMBL/GenBank/DDBJ databases">
        <title>WGS assembly of Panicum virgatum.</title>
        <authorList>
            <person name="Lovell J.T."/>
            <person name="Jenkins J."/>
            <person name="Shu S."/>
            <person name="Juenger T.E."/>
            <person name="Schmutz J."/>
        </authorList>
    </citation>
    <scope>NUCLEOTIDE SEQUENCE</scope>
    <source>
        <strain evidence="4">AP13</strain>
    </source>
</reference>
<keyword evidence="5" id="KW-1185">Reference proteome</keyword>
<proteinExistence type="predicted"/>
<feature type="compositionally biased region" description="Low complexity" evidence="2">
    <location>
        <begin position="185"/>
        <end position="201"/>
    </location>
</feature>
<feature type="region of interest" description="Disordered" evidence="2">
    <location>
        <begin position="182"/>
        <end position="201"/>
    </location>
</feature>
<dbReference type="SMART" id="SM00443">
    <property type="entry name" value="G_patch"/>
    <property type="match status" value="1"/>
</dbReference>
<organism evidence="4 5">
    <name type="scientific">Panicum virgatum</name>
    <name type="common">Blackwell switchgrass</name>
    <dbReference type="NCBI Taxonomy" id="38727"/>
    <lineage>
        <taxon>Eukaryota</taxon>
        <taxon>Viridiplantae</taxon>
        <taxon>Streptophyta</taxon>
        <taxon>Embryophyta</taxon>
        <taxon>Tracheophyta</taxon>
        <taxon>Spermatophyta</taxon>
        <taxon>Magnoliopsida</taxon>
        <taxon>Liliopsida</taxon>
        <taxon>Poales</taxon>
        <taxon>Poaceae</taxon>
        <taxon>PACMAD clade</taxon>
        <taxon>Panicoideae</taxon>
        <taxon>Panicodae</taxon>
        <taxon>Paniceae</taxon>
        <taxon>Panicinae</taxon>
        <taxon>Panicum</taxon>
        <taxon>Panicum sect. Hiantes</taxon>
    </lineage>
</organism>
<dbReference type="AlphaFoldDB" id="A0A8T0RXI6"/>